<keyword evidence="4 5" id="KW-0472">Membrane</keyword>
<protein>
    <recommendedName>
        <fullName evidence="6">O-antigen ligase-related domain-containing protein</fullName>
    </recommendedName>
</protein>
<evidence type="ECO:0000256" key="3">
    <source>
        <dbReference type="ARBA" id="ARBA00022989"/>
    </source>
</evidence>
<feature type="transmembrane region" description="Helical" evidence="5">
    <location>
        <begin position="6"/>
        <end position="22"/>
    </location>
</feature>
<evidence type="ECO:0000256" key="2">
    <source>
        <dbReference type="ARBA" id="ARBA00022692"/>
    </source>
</evidence>
<dbReference type="EMBL" id="PEVJ01000018">
    <property type="protein sequence ID" value="PIU98567.1"/>
    <property type="molecule type" value="Genomic_DNA"/>
</dbReference>
<gene>
    <name evidence="7" type="ORF">COS61_00710</name>
</gene>
<dbReference type="InterPro" id="IPR007016">
    <property type="entry name" value="O-antigen_ligase-rel_domated"/>
</dbReference>
<keyword evidence="2 5" id="KW-0812">Transmembrane</keyword>
<dbReference type="GO" id="GO:0016020">
    <property type="term" value="C:membrane"/>
    <property type="evidence" value="ECO:0007669"/>
    <property type="project" value="UniProtKB-SubCell"/>
</dbReference>
<dbReference type="Proteomes" id="UP000228949">
    <property type="component" value="Unassembled WGS sequence"/>
</dbReference>
<dbReference type="Pfam" id="PF04932">
    <property type="entry name" value="Wzy_C"/>
    <property type="match status" value="1"/>
</dbReference>
<evidence type="ECO:0000256" key="1">
    <source>
        <dbReference type="ARBA" id="ARBA00004141"/>
    </source>
</evidence>
<sequence length="213" mass="24457">RGAFIGLIAAVLTGFIYLGFSLKIWRKRLLIIGAIVLLAIGLLVYFRHTTFIKSIPGSRVFDISFQTENFQNRLVIWQMAIDGFKERPILGWGAENFPYVFDKHYNPKHYSVIAGFGAWYDRAHNIFLDYLISAGILGLMSFLSIFAAFYWQFFSKTRNYAEKDAELLESALLFALPIAYLVQGLVLFDILPTYISLFLFLAFNVYKFGDNPK</sequence>
<comment type="caution">
    <text evidence="7">The sequence shown here is derived from an EMBL/GenBank/DDBJ whole genome shotgun (WGS) entry which is preliminary data.</text>
</comment>
<dbReference type="AlphaFoldDB" id="A0A2M7B655"/>
<dbReference type="InterPro" id="IPR051533">
    <property type="entry name" value="WaaL-like"/>
</dbReference>
<dbReference type="PANTHER" id="PTHR37422:SF13">
    <property type="entry name" value="LIPOPOLYSACCHARIDE BIOSYNTHESIS PROTEIN PA4999-RELATED"/>
    <property type="match status" value="1"/>
</dbReference>
<proteinExistence type="predicted"/>
<reference evidence="8" key="1">
    <citation type="submission" date="2017-09" db="EMBL/GenBank/DDBJ databases">
        <title>Depth-based differentiation of microbial function through sediment-hosted aquifers and enrichment of novel symbionts in the deep terrestrial subsurface.</title>
        <authorList>
            <person name="Probst A.J."/>
            <person name="Ladd B."/>
            <person name="Jarett J.K."/>
            <person name="Geller-Mcgrath D.E."/>
            <person name="Sieber C.M.K."/>
            <person name="Emerson J.B."/>
            <person name="Anantharaman K."/>
            <person name="Thomas B.C."/>
            <person name="Malmstrom R."/>
            <person name="Stieglmeier M."/>
            <person name="Klingl A."/>
            <person name="Woyke T."/>
            <person name="Ryan C.M."/>
            <person name="Banfield J.F."/>
        </authorList>
    </citation>
    <scope>NUCLEOTIDE SEQUENCE [LARGE SCALE GENOMIC DNA]</scope>
</reference>
<comment type="subcellular location">
    <subcellularLocation>
        <location evidence="1">Membrane</location>
        <topology evidence="1">Multi-pass membrane protein</topology>
    </subcellularLocation>
</comment>
<evidence type="ECO:0000259" key="6">
    <source>
        <dbReference type="Pfam" id="PF04932"/>
    </source>
</evidence>
<feature type="transmembrane region" description="Helical" evidence="5">
    <location>
        <begin position="130"/>
        <end position="151"/>
    </location>
</feature>
<evidence type="ECO:0000313" key="8">
    <source>
        <dbReference type="Proteomes" id="UP000228949"/>
    </source>
</evidence>
<feature type="transmembrane region" description="Helical" evidence="5">
    <location>
        <begin position="29"/>
        <end position="46"/>
    </location>
</feature>
<feature type="non-terminal residue" evidence="7">
    <location>
        <position position="1"/>
    </location>
</feature>
<name>A0A2M7B655_9BACT</name>
<dbReference type="PANTHER" id="PTHR37422">
    <property type="entry name" value="TEICHURONIC ACID BIOSYNTHESIS PROTEIN TUAE"/>
    <property type="match status" value="1"/>
</dbReference>
<evidence type="ECO:0000256" key="4">
    <source>
        <dbReference type="ARBA" id="ARBA00023136"/>
    </source>
</evidence>
<evidence type="ECO:0000256" key="5">
    <source>
        <dbReference type="SAM" id="Phobius"/>
    </source>
</evidence>
<accession>A0A2M7B655</accession>
<feature type="domain" description="O-antigen ligase-related" evidence="6">
    <location>
        <begin position="1"/>
        <end position="143"/>
    </location>
</feature>
<organism evidence="7 8">
    <name type="scientific">Candidatus Wolfebacteria bacterium CG03_land_8_20_14_0_80_40_12</name>
    <dbReference type="NCBI Taxonomy" id="1975069"/>
    <lineage>
        <taxon>Bacteria</taxon>
        <taxon>Candidatus Wolfeibacteriota</taxon>
    </lineage>
</organism>
<evidence type="ECO:0000313" key="7">
    <source>
        <dbReference type="EMBL" id="PIU98567.1"/>
    </source>
</evidence>
<feature type="transmembrane region" description="Helical" evidence="5">
    <location>
        <begin position="172"/>
        <end position="203"/>
    </location>
</feature>
<keyword evidence="3 5" id="KW-1133">Transmembrane helix</keyword>